<keyword evidence="3" id="KW-0067">ATP-binding</keyword>
<evidence type="ECO:0000256" key="8">
    <source>
        <dbReference type="PROSITE-ProRule" id="PRU00782"/>
    </source>
</evidence>
<keyword evidence="7 8" id="KW-0009">Actin-binding</keyword>
<dbReference type="GO" id="GO:0016459">
    <property type="term" value="C:myosin complex"/>
    <property type="evidence" value="ECO:0007669"/>
    <property type="project" value="UniProtKB-KW"/>
</dbReference>
<dbReference type="PANTHER" id="PTHR13140:SF857">
    <property type="entry name" value="MYOSIN-11"/>
    <property type="match status" value="1"/>
</dbReference>
<comment type="caution">
    <text evidence="8">Lacks conserved residue(s) required for the propagation of feature annotation.</text>
</comment>
<keyword evidence="4" id="KW-0175">Coiled coil</keyword>
<proteinExistence type="inferred from homology"/>
<dbReference type="CTD" id="20233674"/>
<evidence type="ECO:0000256" key="9">
    <source>
        <dbReference type="SAM" id="MobiDB-lite"/>
    </source>
</evidence>
<dbReference type="GO" id="GO:0007015">
    <property type="term" value="P:actin filament organization"/>
    <property type="evidence" value="ECO:0007669"/>
    <property type="project" value="TreeGrafter"/>
</dbReference>
<dbReference type="GeneID" id="20233674"/>
<sequence length="201" mass="22754">ENTKKVIQYFAHVAASAHKDKAEEEEEKKKEKKGSLEDQIVQANPVMEAYGNAKTTRNNNSSRFGKFIRIHFGTQGKISGADIEQYLLEKSRVTFQQPAERNYHIFYQLLSNAIPEIVEKLLAKPDPALYHFVNQGCITVDGIDDNQEMKDTDVAFDVLGFTQEEKMSMFKCTGAVVHFGEMKFKQRGEQAETDGNAGRLI</sequence>
<dbReference type="HOGENOM" id="CLU_1363404_0_0_1"/>
<dbReference type="PANTHER" id="PTHR13140">
    <property type="entry name" value="MYOSIN"/>
    <property type="match status" value="1"/>
</dbReference>
<dbReference type="SUPFAM" id="SSF52540">
    <property type="entry name" value="P-loop containing nucleoside triphosphate hydrolases"/>
    <property type="match status" value="1"/>
</dbReference>
<dbReference type="GO" id="GO:0005737">
    <property type="term" value="C:cytoplasm"/>
    <property type="evidence" value="ECO:0007669"/>
    <property type="project" value="TreeGrafter"/>
</dbReference>
<dbReference type="SMART" id="SM00242">
    <property type="entry name" value="MYSc"/>
    <property type="match status" value="1"/>
</dbReference>
<dbReference type="GO" id="GO:0051015">
    <property type="term" value="F:actin filament binding"/>
    <property type="evidence" value="ECO:0007669"/>
    <property type="project" value="TreeGrafter"/>
</dbReference>
<dbReference type="Pfam" id="PF00063">
    <property type="entry name" value="Myosin_head"/>
    <property type="match status" value="1"/>
</dbReference>
<comment type="similarity">
    <text evidence="1 8">Belongs to the TRAFAC class myosin-kinesin ATPase superfamily. Myosin family.</text>
</comment>
<dbReference type="Gene3D" id="1.20.120.720">
    <property type="entry name" value="Myosin VI head, motor domain, U50 subdomain"/>
    <property type="match status" value="1"/>
</dbReference>
<dbReference type="Proteomes" id="UP000030746">
    <property type="component" value="Unassembled WGS sequence"/>
</dbReference>
<accession>V3YVK8</accession>
<dbReference type="FunFam" id="1.10.10.820:FF:000001">
    <property type="entry name" value="Myosin heavy chain"/>
    <property type="match status" value="1"/>
</dbReference>
<protein>
    <recommendedName>
        <fullName evidence="10">Myosin motor domain-containing protein</fullName>
    </recommendedName>
</protein>
<dbReference type="RefSeq" id="XP_009067318.1">
    <property type="nucleotide sequence ID" value="XM_009069070.1"/>
</dbReference>
<keyword evidence="2" id="KW-0547">Nucleotide-binding</keyword>
<keyword evidence="12" id="KW-1185">Reference proteome</keyword>
<evidence type="ECO:0000256" key="1">
    <source>
        <dbReference type="ARBA" id="ARBA00008314"/>
    </source>
</evidence>
<feature type="compositionally biased region" description="Basic and acidic residues" evidence="9">
    <location>
        <begin position="17"/>
        <end position="36"/>
    </location>
</feature>
<evidence type="ECO:0000256" key="6">
    <source>
        <dbReference type="ARBA" id="ARBA00023175"/>
    </source>
</evidence>
<evidence type="ECO:0000256" key="2">
    <source>
        <dbReference type="ARBA" id="ARBA00022741"/>
    </source>
</evidence>
<evidence type="ECO:0000313" key="11">
    <source>
        <dbReference type="EMBL" id="ESO82018.1"/>
    </source>
</evidence>
<name>V3YVK8_LOTGI</name>
<dbReference type="EMBL" id="KB204066">
    <property type="protein sequence ID" value="ESO82018.1"/>
    <property type="molecule type" value="Genomic_DNA"/>
</dbReference>
<dbReference type="OrthoDB" id="312459at2759"/>
<evidence type="ECO:0000256" key="5">
    <source>
        <dbReference type="ARBA" id="ARBA00023123"/>
    </source>
</evidence>
<dbReference type="Gene3D" id="3.40.850.10">
    <property type="entry name" value="Kinesin motor domain"/>
    <property type="match status" value="1"/>
</dbReference>
<dbReference type="InterPro" id="IPR027417">
    <property type="entry name" value="P-loop_NTPase"/>
</dbReference>
<feature type="region of interest" description="Disordered" evidence="9">
    <location>
        <begin position="17"/>
        <end position="38"/>
    </location>
</feature>
<dbReference type="GO" id="GO:0000146">
    <property type="term" value="F:microfilament motor activity"/>
    <property type="evidence" value="ECO:0007669"/>
    <property type="project" value="TreeGrafter"/>
</dbReference>
<feature type="domain" description="Myosin motor" evidence="10">
    <location>
        <begin position="1"/>
        <end position="201"/>
    </location>
</feature>
<evidence type="ECO:0000313" key="12">
    <source>
        <dbReference type="Proteomes" id="UP000030746"/>
    </source>
</evidence>
<dbReference type="InterPro" id="IPR036961">
    <property type="entry name" value="Kinesin_motor_dom_sf"/>
</dbReference>
<gene>
    <name evidence="11" type="ORF">LOTGIDRAFT_135434</name>
</gene>
<dbReference type="PROSITE" id="PS51456">
    <property type="entry name" value="MYOSIN_MOTOR"/>
    <property type="match status" value="1"/>
</dbReference>
<dbReference type="Gene3D" id="1.10.10.820">
    <property type="match status" value="1"/>
</dbReference>
<feature type="non-terminal residue" evidence="11">
    <location>
        <position position="1"/>
    </location>
</feature>
<evidence type="ECO:0000256" key="3">
    <source>
        <dbReference type="ARBA" id="ARBA00022840"/>
    </source>
</evidence>
<dbReference type="GO" id="GO:0016020">
    <property type="term" value="C:membrane"/>
    <property type="evidence" value="ECO:0007669"/>
    <property type="project" value="TreeGrafter"/>
</dbReference>
<dbReference type="InterPro" id="IPR001609">
    <property type="entry name" value="Myosin_head_motor_dom-like"/>
</dbReference>
<dbReference type="STRING" id="225164.V3YVK8"/>
<dbReference type="OMA" id="DISRYEY"/>
<evidence type="ECO:0000256" key="7">
    <source>
        <dbReference type="ARBA" id="ARBA00023203"/>
    </source>
</evidence>
<keyword evidence="5 8" id="KW-0518">Myosin</keyword>
<reference evidence="11 12" key="1">
    <citation type="journal article" date="2013" name="Nature">
        <title>Insights into bilaterian evolution from three spiralian genomes.</title>
        <authorList>
            <person name="Simakov O."/>
            <person name="Marletaz F."/>
            <person name="Cho S.J."/>
            <person name="Edsinger-Gonzales E."/>
            <person name="Havlak P."/>
            <person name="Hellsten U."/>
            <person name="Kuo D.H."/>
            <person name="Larsson T."/>
            <person name="Lv J."/>
            <person name="Arendt D."/>
            <person name="Savage R."/>
            <person name="Osoegawa K."/>
            <person name="de Jong P."/>
            <person name="Grimwood J."/>
            <person name="Chapman J.A."/>
            <person name="Shapiro H."/>
            <person name="Aerts A."/>
            <person name="Otillar R.P."/>
            <person name="Terry A.Y."/>
            <person name="Boore J.L."/>
            <person name="Grigoriev I.V."/>
            <person name="Lindberg D.R."/>
            <person name="Seaver E.C."/>
            <person name="Weisblat D.A."/>
            <person name="Putnam N.H."/>
            <person name="Rokhsar D.S."/>
        </authorList>
    </citation>
    <scope>NUCLEOTIDE SEQUENCE [LARGE SCALE GENOMIC DNA]</scope>
</reference>
<evidence type="ECO:0000259" key="10">
    <source>
        <dbReference type="PROSITE" id="PS51456"/>
    </source>
</evidence>
<organism evidence="11 12">
    <name type="scientific">Lottia gigantea</name>
    <name type="common">Giant owl limpet</name>
    <dbReference type="NCBI Taxonomy" id="225164"/>
    <lineage>
        <taxon>Eukaryota</taxon>
        <taxon>Metazoa</taxon>
        <taxon>Spiralia</taxon>
        <taxon>Lophotrochozoa</taxon>
        <taxon>Mollusca</taxon>
        <taxon>Gastropoda</taxon>
        <taxon>Patellogastropoda</taxon>
        <taxon>Lottioidea</taxon>
        <taxon>Lottiidae</taxon>
        <taxon>Lottia</taxon>
    </lineage>
</organism>
<dbReference type="KEGG" id="lgi:LOTGIDRAFT_135434"/>
<keyword evidence="6" id="KW-0505">Motor protein</keyword>
<dbReference type="GO" id="GO:0005524">
    <property type="term" value="F:ATP binding"/>
    <property type="evidence" value="ECO:0007669"/>
    <property type="project" value="UniProtKB-KW"/>
</dbReference>
<evidence type="ECO:0000256" key="4">
    <source>
        <dbReference type="ARBA" id="ARBA00023054"/>
    </source>
</evidence>
<dbReference type="AlphaFoldDB" id="V3YVK8"/>